<name>A0ABX0VZ34_9RHOB</name>
<evidence type="ECO:0000313" key="2">
    <source>
        <dbReference type="EMBL" id="NIY73341.1"/>
    </source>
</evidence>
<keyword evidence="2" id="KW-0132">Cell division</keyword>
<dbReference type="GO" id="GO:0051301">
    <property type="term" value="P:cell division"/>
    <property type="evidence" value="ECO:0007669"/>
    <property type="project" value="UniProtKB-KW"/>
</dbReference>
<dbReference type="InterPro" id="IPR007838">
    <property type="entry name" value="Cell_div_ZapA-like"/>
</dbReference>
<dbReference type="RefSeq" id="WP_167638731.1">
    <property type="nucleotide sequence ID" value="NZ_JAATOP010000009.1"/>
</dbReference>
<sequence>MPQVVISIGGRSFEVACQEGEESYLQQAASLIDAEATVLTSQIGRMPESQMLLMASLMLADKTVGLEDKLKTADAELAELRAKVADLESRATAEPERIEVPYIPESVTDMLKELATRAEDLADQLAKKSAGEPQ</sequence>
<gene>
    <name evidence="2" type="ORF">HCZ30_12975</name>
</gene>
<dbReference type="InterPro" id="IPR036192">
    <property type="entry name" value="Cell_div_ZapA-like_sf"/>
</dbReference>
<evidence type="ECO:0000313" key="3">
    <source>
        <dbReference type="Proteomes" id="UP000709466"/>
    </source>
</evidence>
<keyword evidence="1" id="KW-0175">Coiled coil</keyword>
<dbReference type="Gene3D" id="3.30.160.880">
    <property type="entry name" value="Cell division protein ZapA protomer, N-terminal domain"/>
    <property type="match status" value="1"/>
</dbReference>
<evidence type="ECO:0000256" key="1">
    <source>
        <dbReference type="SAM" id="Coils"/>
    </source>
</evidence>
<protein>
    <submittedName>
        <fullName evidence="2">Cell division protein ZapA</fullName>
    </submittedName>
</protein>
<accession>A0ABX0VZ34</accession>
<proteinExistence type="predicted"/>
<keyword evidence="2" id="KW-0131">Cell cycle</keyword>
<feature type="coiled-coil region" evidence="1">
    <location>
        <begin position="63"/>
        <end position="90"/>
    </location>
</feature>
<dbReference type="InterPro" id="IPR042233">
    <property type="entry name" value="Cell_div_ZapA_N"/>
</dbReference>
<dbReference type="Pfam" id="PF05164">
    <property type="entry name" value="ZapA"/>
    <property type="match status" value="1"/>
</dbReference>
<dbReference type="Proteomes" id="UP000709466">
    <property type="component" value="Unassembled WGS sequence"/>
</dbReference>
<reference evidence="2 3" key="1">
    <citation type="submission" date="2020-03" db="EMBL/GenBank/DDBJ databases">
        <title>Bacterial isolates of synthetic phycosphere.</title>
        <authorList>
            <person name="Fu H."/>
            <person name="Moran M.A."/>
        </authorList>
    </citation>
    <scope>NUCLEOTIDE SEQUENCE [LARGE SCALE GENOMIC DNA]</scope>
    <source>
        <strain evidence="2 3">HF1</strain>
    </source>
</reference>
<organism evidence="2 3">
    <name type="scientific">Marivivens donghaensis</name>
    <dbReference type="NCBI Taxonomy" id="1699413"/>
    <lineage>
        <taxon>Bacteria</taxon>
        <taxon>Pseudomonadati</taxon>
        <taxon>Pseudomonadota</taxon>
        <taxon>Alphaproteobacteria</taxon>
        <taxon>Rhodobacterales</taxon>
        <taxon>Paracoccaceae</taxon>
        <taxon>Marivivens group</taxon>
        <taxon>Marivivens</taxon>
    </lineage>
</organism>
<keyword evidence="3" id="KW-1185">Reference proteome</keyword>
<dbReference type="SUPFAM" id="SSF102829">
    <property type="entry name" value="Cell division protein ZapA-like"/>
    <property type="match status" value="1"/>
</dbReference>
<dbReference type="EMBL" id="JAATOP010000009">
    <property type="protein sequence ID" value="NIY73341.1"/>
    <property type="molecule type" value="Genomic_DNA"/>
</dbReference>
<comment type="caution">
    <text evidence="2">The sequence shown here is derived from an EMBL/GenBank/DDBJ whole genome shotgun (WGS) entry which is preliminary data.</text>
</comment>